<dbReference type="RefSeq" id="WP_110449224.1">
    <property type="nucleotide sequence ID" value="NZ_CP029479.1"/>
</dbReference>
<dbReference type="Proteomes" id="UP000247763">
    <property type="component" value="Chromosome"/>
</dbReference>
<gene>
    <name evidence="2" type="ORF">HYN04_02060</name>
</gene>
<feature type="transmembrane region" description="Helical" evidence="1">
    <location>
        <begin position="68"/>
        <end position="86"/>
    </location>
</feature>
<name>A0A2Z3HPH9_9CAUL</name>
<dbReference type="KEGG" id="phb:HYN04_02060"/>
<feature type="transmembrane region" description="Helical" evidence="1">
    <location>
        <begin position="37"/>
        <end position="56"/>
    </location>
</feature>
<dbReference type="EMBL" id="CP029479">
    <property type="protein sequence ID" value="AWM76655.1"/>
    <property type="molecule type" value="Genomic_DNA"/>
</dbReference>
<dbReference type="AlphaFoldDB" id="A0A2Z3HPH9"/>
<keyword evidence="3" id="KW-1185">Reference proteome</keyword>
<keyword evidence="1" id="KW-0472">Membrane</keyword>
<evidence type="ECO:0000313" key="3">
    <source>
        <dbReference type="Proteomes" id="UP000247763"/>
    </source>
</evidence>
<evidence type="ECO:0000256" key="1">
    <source>
        <dbReference type="SAM" id="Phobius"/>
    </source>
</evidence>
<evidence type="ECO:0000313" key="2">
    <source>
        <dbReference type="EMBL" id="AWM76655.1"/>
    </source>
</evidence>
<evidence type="ECO:0008006" key="4">
    <source>
        <dbReference type="Google" id="ProtNLM"/>
    </source>
</evidence>
<dbReference type="InterPro" id="IPR021836">
    <property type="entry name" value="DUF3429"/>
</dbReference>
<feature type="transmembrane region" description="Helical" evidence="1">
    <location>
        <begin position="122"/>
        <end position="139"/>
    </location>
</feature>
<protein>
    <recommendedName>
        <fullName evidence="4">DUF3429 domain-containing protein</fullName>
    </recommendedName>
</protein>
<dbReference type="Pfam" id="PF11911">
    <property type="entry name" value="DUF3429"/>
    <property type="match status" value="1"/>
</dbReference>
<dbReference type="OrthoDB" id="5297436at2"/>
<accession>A0A2Z3HPH9</accession>
<proteinExistence type="predicted"/>
<sequence length="145" mass="15487">MPVAPAPVLILALFGLAGFPLAAGTYAFGPADLRFMAIHILLTWSAVVLGFLGGIRWSQESTRDPPRFLRLAGAMLPPLAGGGLLLARDYLAADWIIGGFIAAYLAAWLFDRAPETLSRYPALMTLLTFSACVSLALALEKALRI</sequence>
<reference evidence="3" key="1">
    <citation type="submission" date="2018-05" db="EMBL/GenBank/DDBJ databases">
        <title>Genome sequencing of Phenylobacterium sp. HYN0004.</title>
        <authorList>
            <person name="Yi H."/>
            <person name="Baek C."/>
        </authorList>
    </citation>
    <scope>NUCLEOTIDE SEQUENCE [LARGE SCALE GENOMIC DNA]</scope>
    <source>
        <strain evidence="3">HYN0004</strain>
    </source>
</reference>
<keyword evidence="1" id="KW-1133">Transmembrane helix</keyword>
<organism evidence="2 3">
    <name type="scientific">Phenylobacterium parvum</name>
    <dbReference type="NCBI Taxonomy" id="2201350"/>
    <lineage>
        <taxon>Bacteria</taxon>
        <taxon>Pseudomonadati</taxon>
        <taxon>Pseudomonadota</taxon>
        <taxon>Alphaproteobacteria</taxon>
        <taxon>Caulobacterales</taxon>
        <taxon>Caulobacteraceae</taxon>
        <taxon>Phenylobacterium</taxon>
    </lineage>
</organism>
<feature type="transmembrane region" description="Helical" evidence="1">
    <location>
        <begin position="92"/>
        <end position="110"/>
    </location>
</feature>
<keyword evidence="1" id="KW-0812">Transmembrane</keyword>